<feature type="non-terminal residue" evidence="4">
    <location>
        <position position="1"/>
    </location>
</feature>
<dbReference type="PANTHER" id="PTHR10380">
    <property type="entry name" value="CUTICLE PROTEIN"/>
    <property type="match status" value="1"/>
</dbReference>
<dbReference type="InterPro" id="IPR050468">
    <property type="entry name" value="Cuticle_Struct_Prot"/>
</dbReference>
<dbReference type="InterPro" id="IPR000618">
    <property type="entry name" value="Insect_cuticle"/>
</dbReference>
<gene>
    <name evidence="4" type="ORF">g.8230</name>
</gene>
<dbReference type="GO" id="GO:0008010">
    <property type="term" value="F:structural constituent of chitin-based larval cuticle"/>
    <property type="evidence" value="ECO:0007669"/>
    <property type="project" value="TreeGrafter"/>
</dbReference>
<proteinExistence type="predicted"/>
<dbReference type="AlphaFoldDB" id="A0A1B6K838"/>
<accession>A0A1B6K838</accession>
<evidence type="ECO:0000256" key="1">
    <source>
        <dbReference type="ARBA" id="ARBA00022460"/>
    </source>
</evidence>
<dbReference type="PROSITE" id="PS51155">
    <property type="entry name" value="CHIT_BIND_RR_2"/>
    <property type="match status" value="1"/>
</dbReference>
<feature type="transmembrane region" description="Helical" evidence="3">
    <location>
        <begin position="14"/>
        <end position="33"/>
    </location>
</feature>
<dbReference type="PANTHER" id="PTHR10380:SF173">
    <property type="entry name" value="CUTICULAR PROTEIN 47EF, ISOFORM C-RELATED"/>
    <property type="match status" value="1"/>
</dbReference>
<dbReference type="GO" id="GO:0062129">
    <property type="term" value="C:chitin-based extracellular matrix"/>
    <property type="evidence" value="ECO:0007669"/>
    <property type="project" value="TreeGrafter"/>
</dbReference>
<keyword evidence="3" id="KW-0812">Transmembrane</keyword>
<evidence type="ECO:0000256" key="2">
    <source>
        <dbReference type="PROSITE-ProRule" id="PRU00497"/>
    </source>
</evidence>
<reference evidence="4" key="1">
    <citation type="submission" date="2015-11" db="EMBL/GenBank/DDBJ databases">
        <title>De novo transcriptome assembly of four potential Pierce s Disease insect vectors from Arizona vineyards.</title>
        <authorList>
            <person name="Tassone E.E."/>
        </authorList>
    </citation>
    <scope>NUCLEOTIDE SEQUENCE</scope>
</reference>
<name>A0A1B6K838_9HEMI</name>
<organism evidence="4">
    <name type="scientific">Homalodisca liturata</name>
    <dbReference type="NCBI Taxonomy" id="320908"/>
    <lineage>
        <taxon>Eukaryota</taxon>
        <taxon>Metazoa</taxon>
        <taxon>Ecdysozoa</taxon>
        <taxon>Arthropoda</taxon>
        <taxon>Hexapoda</taxon>
        <taxon>Insecta</taxon>
        <taxon>Pterygota</taxon>
        <taxon>Neoptera</taxon>
        <taxon>Paraneoptera</taxon>
        <taxon>Hemiptera</taxon>
        <taxon>Auchenorrhyncha</taxon>
        <taxon>Membracoidea</taxon>
        <taxon>Cicadellidae</taxon>
        <taxon>Cicadellinae</taxon>
        <taxon>Proconiini</taxon>
        <taxon>Homalodisca</taxon>
    </lineage>
</organism>
<protein>
    <submittedName>
        <fullName evidence="4">Uncharacterized protein</fullName>
    </submittedName>
</protein>
<keyword evidence="3" id="KW-0472">Membrane</keyword>
<keyword evidence="3" id="KW-1133">Transmembrane helix</keyword>
<sequence length="139" mass="14930">RAQLHLLDNMDSKFVLVVLSAVVAVVLGQVPYVRPPGFIPILSQQYDLNPDGSYIFNYRTGDGSSRDETGALKFPGTPAEAMGVQGQYSYNSPEGPVAVQYIADEHGYQPTGPNVHPAIIKAVAEQVAEARAKPLGANY</sequence>
<keyword evidence="1 2" id="KW-0193">Cuticle</keyword>
<dbReference type="Pfam" id="PF00379">
    <property type="entry name" value="Chitin_bind_4"/>
    <property type="match status" value="1"/>
</dbReference>
<evidence type="ECO:0000256" key="3">
    <source>
        <dbReference type="SAM" id="Phobius"/>
    </source>
</evidence>
<evidence type="ECO:0000313" key="4">
    <source>
        <dbReference type="EMBL" id="JAT07606.1"/>
    </source>
</evidence>
<dbReference type="EMBL" id="GECU01000101">
    <property type="protein sequence ID" value="JAT07606.1"/>
    <property type="molecule type" value="Transcribed_RNA"/>
</dbReference>